<feature type="transmembrane region" description="Helical" evidence="8">
    <location>
        <begin position="170"/>
        <end position="191"/>
    </location>
</feature>
<comment type="subcellular location">
    <subcellularLocation>
        <location evidence="1">Cell membrane</location>
        <topology evidence="1">Multi-pass membrane protein</topology>
    </subcellularLocation>
    <subcellularLocation>
        <location evidence="7">Membrane</location>
        <topology evidence="7">Multi-pass membrane protein</topology>
    </subcellularLocation>
</comment>
<feature type="domain" description="NADH:quinone oxidoreductase/Mrp antiporter transmembrane" evidence="9">
    <location>
        <begin position="134"/>
        <end position="434"/>
    </location>
</feature>
<feature type="transmembrane region" description="Helical" evidence="8">
    <location>
        <begin position="487"/>
        <end position="511"/>
    </location>
</feature>
<dbReference type="AlphaFoldDB" id="A0A7W5Z363"/>
<proteinExistence type="inferred from homology"/>
<dbReference type="Pfam" id="PF00361">
    <property type="entry name" value="Proton_antipo_M"/>
    <property type="match status" value="1"/>
</dbReference>
<evidence type="ECO:0000256" key="8">
    <source>
        <dbReference type="SAM" id="Phobius"/>
    </source>
</evidence>
<dbReference type="PANTHER" id="PTHR42703:SF1">
    <property type="entry name" value="NA(+)_H(+) ANTIPORTER SUBUNIT D1"/>
    <property type="match status" value="1"/>
</dbReference>
<feature type="transmembrane region" description="Helical" evidence="8">
    <location>
        <begin position="286"/>
        <end position="304"/>
    </location>
</feature>
<evidence type="ECO:0000256" key="3">
    <source>
        <dbReference type="ARBA" id="ARBA00022475"/>
    </source>
</evidence>
<evidence type="ECO:0000313" key="10">
    <source>
        <dbReference type="EMBL" id="MBB3808952.1"/>
    </source>
</evidence>
<dbReference type="InterPro" id="IPR001750">
    <property type="entry name" value="ND/Mrp_TM"/>
</dbReference>
<keyword evidence="6 8" id="KW-0472">Membrane</keyword>
<feature type="transmembrane region" description="Helical" evidence="8">
    <location>
        <begin position="6"/>
        <end position="25"/>
    </location>
</feature>
<evidence type="ECO:0000256" key="6">
    <source>
        <dbReference type="ARBA" id="ARBA00023136"/>
    </source>
</evidence>
<evidence type="ECO:0000256" key="2">
    <source>
        <dbReference type="ARBA" id="ARBA00005346"/>
    </source>
</evidence>
<evidence type="ECO:0000256" key="7">
    <source>
        <dbReference type="RuleBase" id="RU000320"/>
    </source>
</evidence>
<feature type="transmembrane region" description="Helical" evidence="8">
    <location>
        <begin position="444"/>
        <end position="466"/>
    </location>
</feature>
<evidence type="ECO:0000256" key="4">
    <source>
        <dbReference type="ARBA" id="ARBA00022692"/>
    </source>
</evidence>
<keyword evidence="11" id="KW-1185">Reference proteome</keyword>
<feature type="transmembrane region" description="Helical" evidence="8">
    <location>
        <begin position="338"/>
        <end position="355"/>
    </location>
</feature>
<feature type="transmembrane region" description="Helical" evidence="8">
    <location>
        <begin position="116"/>
        <end position="133"/>
    </location>
</feature>
<name>A0A7W5Z363_9HYPH</name>
<sequence>MTVLADHLIILPIVLPLLAGAFLLLLDDRRRPVKAALTILVAIALLVIAVTLLFRASGSTALAETVSYRLGDWPAPFGIVLVLDRLSAVMLVLTSILALAALVFSLARWHRAGPHFHTLFLFLLVGLNGAFLTGDLFNLFVFFEVLLAASYGLVLHGMGVVRVKAGLHYIVVNLAASTLFLIGVSLIYGVTGTLNMADLATRIPGLNDTDRMFMEAGAAILGVAFLVKAGMWPLSFWLPTAYAAASAPVAAIFSIMTKVGVYIILRLSLLLFGPGAGESAHFGSEVLLYGGMATIAFGLVGVLATQTMSRLAGYSVLVSSGTLLAAIGVGNAAATSGALFYLVNSTLAVAAFFLLTELVERGRDPGADVLAVTMEAFGYTDEDDITEEVEVGERIPTILAFLGGSFVACALLLAGLPPLSGFLAKFALMSAIMDPAGFGTGGPQFVVTWVLIALLILSGLSAMLAMTRIGIQTFWSPLEIAVPGVRGVEVVAVSFLLLLCVALTMAAGPVLDFMEDTAMSLHAPAAYIDSVLPNGGASRGATP</sequence>
<comment type="caution">
    <text evidence="10">The sequence shown here is derived from an EMBL/GenBank/DDBJ whole genome shotgun (WGS) entry which is preliminary data.</text>
</comment>
<dbReference type="Proteomes" id="UP000537592">
    <property type="component" value="Unassembled WGS sequence"/>
</dbReference>
<organism evidence="10 11">
    <name type="scientific">Pseudochelatococcus contaminans</name>
    <dbReference type="NCBI Taxonomy" id="1538103"/>
    <lineage>
        <taxon>Bacteria</taxon>
        <taxon>Pseudomonadati</taxon>
        <taxon>Pseudomonadota</taxon>
        <taxon>Alphaproteobacteria</taxon>
        <taxon>Hyphomicrobiales</taxon>
        <taxon>Chelatococcaceae</taxon>
        <taxon>Pseudochelatococcus</taxon>
    </lineage>
</organism>
<feature type="transmembrane region" description="Helical" evidence="8">
    <location>
        <begin position="37"/>
        <end position="57"/>
    </location>
</feature>
<evidence type="ECO:0000256" key="1">
    <source>
        <dbReference type="ARBA" id="ARBA00004651"/>
    </source>
</evidence>
<feature type="transmembrane region" description="Helical" evidence="8">
    <location>
        <begin position="211"/>
        <end position="229"/>
    </location>
</feature>
<reference evidence="10 11" key="1">
    <citation type="submission" date="2020-08" db="EMBL/GenBank/DDBJ databases">
        <title>Genomic Encyclopedia of Type Strains, Phase IV (KMG-IV): sequencing the most valuable type-strain genomes for metagenomic binning, comparative biology and taxonomic classification.</title>
        <authorList>
            <person name="Goeker M."/>
        </authorList>
    </citation>
    <scope>NUCLEOTIDE SEQUENCE [LARGE SCALE GENOMIC DNA]</scope>
    <source>
        <strain evidence="10 11">DSM 28760</strain>
    </source>
</reference>
<comment type="similarity">
    <text evidence="2">Belongs to the CPA3 antiporters (TC 2.A.63) subunit D family.</text>
</comment>
<dbReference type="InterPro" id="IPR050586">
    <property type="entry name" value="CPA3_Na-H_Antiporter_D"/>
</dbReference>
<evidence type="ECO:0000256" key="5">
    <source>
        <dbReference type="ARBA" id="ARBA00022989"/>
    </source>
</evidence>
<dbReference type="EMBL" id="JACICC010000002">
    <property type="protein sequence ID" value="MBB3808952.1"/>
    <property type="molecule type" value="Genomic_DNA"/>
</dbReference>
<feature type="transmembrane region" description="Helical" evidence="8">
    <location>
        <begin position="241"/>
        <end position="266"/>
    </location>
</feature>
<keyword evidence="5 8" id="KW-1133">Transmembrane helix</keyword>
<accession>A0A7W5Z363</accession>
<keyword evidence="4 7" id="KW-0812">Transmembrane</keyword>
<dbReference type="RefSeq" id="WP_183750967.1">
    <property type="nucleotide sequence ID" value="NZ_JACICC010000002.1"/>
</dbReference>
<dbReference type="PANTHER" id="PTHR42703">
    <property type="entry name" value="NADH DEHYDROGENASE"/>
    <property type="match status" value="1"/>
</dbReference>
<evidence type="ECO:0000313" key="11">
    <source>
        <dbReference type="Proteomes" id="UP000537592"/>
    </source>
</evidence>
<feature type="transmembrane region" description="Helical" evidence="8">
    <location>
        <begin position="139"/>
        <end position="158"/>
    </location>
</feature>
<dbReference type="NCBIfam" id="NF009309">
    <property type="entry name" value="PRK12666.1"/>
    <property type="match status" value="1"/>
</dbReference>
<gene>
    <name evidence="10" type="ORF">FHS81_001022</name>
</gene>
<feature type="transmembrane region" description="Helical" evidence="8">
    <location>
        <begin position="77"/>
        <end position="104"/>
    </location>
</feature>
<feature type="transmembrane region" description="Helical" evidence="8">
    <location>
        <begin position="311"/>
        <end position="332"/>
    </location>
</feature>
<dbReference type="GO" id="GO:0005886">
    <property type="term" value="C:plasma membrane"/>
    <property type="evidence" value="ECO:0007669"/>
    <property type="project" value="UniProtKB-SubCell"/>
</dbReference>
<protein>
    <submittedName>
        <fullName evidence="10">Multicomponent K+:H+ antiporter subunit D</fullName>
    </submittedName>
</protein>
<feature type="transmembrane region" description="Helical" evidence="8">
    <location>
        <begin position="398"/>
        <end position="424"/>
    </location>
</feature>
<evidence type="ECO:0000259" key="9">
    <source>
        <dbReference type="Pfam" id="PF00361"/>
    </source>
</evidence>
<keyword evidence="3" id="KW-1003">Cell membrane</keyword>